<evidence type="ECO:0000256" key="1">
    <source>
        <dbReference type="ARBA" id="ARBA00004141"/>
    </source>
</evidence>
<evidence type="ECO:0000256" key="3">
    <source>
        <dbReference type="ARBA" id="ARBA00022989"/>
    </source>
</evidence>
<accession>A0A0F6SQE9</accession>
<evidence type="ECO:0000259" key="6">
    <source>
        <dbReference type="Pfam" id="PF04932"/>
    </source>
</evidence>
<feature type="transmembrane region" description="Helical" evidence="5">
    <location>
        <begin position="76"/>
        <end position="95"/>
    </location>
</feature>
<dbReference type="PATRIC" id="fig|92706.3.peg.34"/>
<keyword evidence="3 5" id="KW-1133">Transmembrane helix</keyword>
<sequence length="446" mass="48115">MIGFLTALLLAGLIFLVSLQRPQWGLLIVATLVPFHGLLLIAPVTASWWKEAAVLAVVAGALFAPRERDRVAVLPWLRPALVLVAVGSASAFLVLGEQAAFPIKIAFFYIIPAVVIYCHPFTRADKDLLVTLLLSTGAITAAYGLWQQIIGGWALADLGYEWNEAIRHAGPLLRSFGTFNQPFPFAFFLMLVLVVGFAAAMAQPRRFRSKLYWWLSPFLLAAMLSSVVRAAMVGLVVALIVLGIVLYRRLLALLAVLAAVVAMLLPLALLLDPGGAVSTLFSATSLEDRGGHWSERLPEMLVQPFGTGLGTTGSAAERLHNWGSPVAAAYQPDNQYLKIGLELGIPGVVLYAVVVIIAAVVLIRLIGVHTDALEQAITAAALAMTLAACVAGFFSTYLEIFPLDFYFWFLLAVGASVPASAKAQVVFWQKSPEILKTNESEKVDDH</sequence>
<feature type="transmembrane region" description="Helical" evidence="5">
    <location>
        <begin position="101"/>
        <end position="121"/>
    </location>
</feature>
<keyword evidence="8" id="KW-1185">Reference proteome</keyword>
<evidence type="ECO:0000313" key="8">
    <source>
        <dbReference type="Proteomes" id="UP000034037"/>
    </source>
</evidence>
<dbReference type="Pfam" id="PF04932">
    <property type="entry name" value="Wzy_C"/>
    <property type="match status" value="1"/>
</dbReference>
<organism evidence="7 8">
    <name type="scientific">[Brevibacterium] flavum</name>
    <dbReference type="NCBI Taxonomy" id="92706"/>
    <lineage>
        <taxon>Bacteria</taxon>
        <taxon>Bacillati</taxon>
        <taxon>Actinomycetota</taxon>
        <taxon>Actinomycetes</taxon>
        <taxon>Mycobacteriales</taxon>
        <taxon>Corynebacteriaceae</taxon>
        <taxon>Corynebacterium</taxon>
    </lineage>
</organism>
<evidence type="ECO:0000313" key="7">
    <source>
        <dbReference type="EMBL" id="AKF26089.1"/>
    </source>
</evidence>
<dbReference type="RefSeq" id="WP_003861035.1">
    <property type="nucleotide sequence ID" value="NZ_CP011309.1"/>
</dbReference>
<feature type="transmembrane region" description="Helical" evidence="5">
    <location>
        <begin position="35"/>
        <end position="64"/>
    </location>
</feature>
<dbReference type="InterPro" id="IPR007016">
    <property type="entry name" value="O-antigen_ligase-rel_domated"/>
</dbReference>
<keyword evidence="2 5" id="KW-0812">Transmembrane</keyword>
<dbReference type="PANTHER" id="PTHR37422">
    <property type="entry name" value="TEICHURONIC ACID BIOSYNTHESIS PROTEIN TUAE"/>
    <property type="match status" value="1"/>
</dbReference>
<dbReference type="Proteomes" id="UP000034037">
    <property type="component" value="Chromosome"/>
</dbReference>
<dbReference type="EMBL" id="CP011309">
    <property type="protein sequence ID" value="AKF26089.1"/>
    <property type="molecule type" value="Genomic_DNA"/>
</dbReference>
<evidence type="ECO:0000256" key="5">
    <source>
        <dbReference type="SAM" id="Phobius"/>
    </source>
</evidence>
<feature type="transmembrane region" description="Helical" evidence="5">
    <location>
        <begin position="348"/>
        <end position="370"/>
    </location>
</feature>
<feature type="transmembrane region" description="Helical" evidence="5">
    <location>
        <begin position="128"/>
        <end position="146"/>
    </location>
</feature>
<gene>
    <name evidence="7" type="ORF">YH66_00175</name>
</gene>
<dbReference type="PANTHER" id="PTHR37422:SF13">
    <property type="entry name" value="LIPOPOLYSACCHARIDE BIOSYNTHESIS PROTEIN PA4999-RELATED"/>
    <property type="match status" value="1"/>
</dbReference>
<comment type="subcellular location">
    <subcellularLocation>
        <location evidence="1">Membrane</location>
        <topology evidence="1">Multi-pass membrane protein</topology>
    </subcellularLocation>
</comment>
<dbReference type="InterPro" id="IPR051533">
    <property type="entry name" value="WaaL-like"/>
</dbReference>
<feature type="transmembrane region" description="Helical" evidence="5">
    <location>
        <begin position="214"/>
        <end position="244"/>
    </location>
</feature>
<keyword evidence="4 5" id="KW-0472">Membrane</keyword>
<dbReference type="AlphaFoldDB" id="A0A0F6SQE9"/>
<evidence type="ECO:0000256" key="4">
    <source>
        <dbReference type="ARBA" id="ARBA00023136"/>
    </source>
</evidence>
<evidence type="ECO:0000256" key="2">
    <source>
        <dbReference type="ARBA" id="ARBA00022692"/>
    </source>
</evidence>
<name>A0A0F6SQE9_9CORY</name>
<feature type="transmembrane region" description="Helical" evidence="5">
    <location>
        <begin position="376"/>
        <end position="398"/>
    </location>
</feature>
<dbReference type="HOGENOM" id="CLU_578424_0_0_11"/>
<reference evidence="7 8" key="1">
    <citation type="submission" date="2015-04" db="EMBL/GenBank/DDBJ databases">
        <title>Complete Genome Sequence of Brevibacterium flavum ATCC 15168.</title>
        <authorList>
            <person name="Ahn J."/>
            <person name="Park G."/>
            <person name="Jeon W."/>
            <person name="Jang Y."/>
            <person name="Jang M."/>
            <person name="Lee H."/>
            <person name="Lee H."/>
        </authorList>
    </citation>
    <scope>NUCLEOTIDE SEQUENCE [LARGE SCALE GENOMIC DNA]</scope>
    <source>
        <strain evidence="7 8">ATCC 15168</strain>
    </source>
</reference>
<protein>
    <recommendedName>
        <fullName evidence="6">O-antigen ligase-related domain-containing protein</fullName>
    </recommendedName>
</protein>
<dbReference type="GO" id="GO:0016020">
    <property type="term" value="C:membrane"/>
    <property type="evidence" value="ECO:0007669"/>
    <property type="project" value="UniProtKB-SubCell"/>
</dbReference>
<feature type="transmembrane region" description="Helical" evidence="5">
    <location>
        <begin position="183"/>
        <end position="202"/>
    </location>
</feature>
<feature type="transmembrane region" description="Helical" evidence="5">
    <location>
        <begin position="250"/>
        <end position="271"/>
    </location>
</feature>
<proteinExistence type="predicted"/>
<feature type="domain" description="O-antigen ligase-related" evidence="6">
    <location>
        <begin position="218"/>
        <end position="351"/>
    </location>
</feature>
<feature type="transmembrane region" description="Helical" evidence="5">
    <location>
        <begin position="405"/>
        <end position="428"/>
    </location>
</feature>